<dbReference type="InterPro" id="IPR006330">
    <property type="entry name" value="Ado/ade_deaminase"/>
</dbReference>
<dbReference type="Gene3D" id="3.20.20.140">
    <property type="entry name" value="Metal-dependent hydrolases"/>
    <property type="match status" value="2"/>
</dbReference>
<gene>
    <name evidence="4" type="ORF">RU07_22305</name>
</gene>
<dbReference type="GO" id="GO:0004000">
    <property type="term" value="F:adenosine deaminase activity"/>
    <property type="evidence" value="ECO:0007669"/>
    <property type="project" value="TreeGrafter"/>
</dbReference>
<protein>
    <recommendedName>
        <fullName evidence="6">Adenosine deaminase domain-containing protein</fullName>
    </recommendedName>
</protein>
<dbReference type="InterPro" id="IPR032466">
    <property type="entry name" value="Metal_Hydrolase"/>
</dbReference>
<dbReference type="PANTHER" id="PTHR11409">
    <property type="entry name" value="ADENOSINE DEAMINASE"/>
    <property type="match status" value="1"/>
</dbReference>
<dbReference type="OrthoDB" id="105475at2"/>
<organism evidence="4 5">
    <name type="scientific">Agrobacterium tumefaciens</name>
    <dbReference type="NCBI Taxonomy" id="358"/>
    <lineage>
        <taxon>Bacteria</taxon>
        <taxon>Pseudomonadati</taxon>
        <taxon>Pseudomonadota</taxon>
        <taxon>Alphaproteobacteria</taxon>
        <taxon>Hyphomicrobiales</taxon>
        <taxon>Rhizobiaceae</taxon>
        <taxon>Rhizobium/Agrobacterium group</taxon>
        <taxon>Agrobacterium</taxon>
        <taxon>Agrobacterium tumefaciens complex</taxon>
    </lineage>
</organism>
<comment type="caution">
    <text evidence="4">The sequence shown here is derived from an EMBL/GenBank/DDBJ whole genome shotgun (WGS) entry which is preliminary data.</text>
</comment>
<keyword evidence="2" id="KW-0862">Zinc</keyword>
<accession>A0A0D0JS65</accession>
<evidence type="ECO:0008006" key="6">
    <source>
        <dbReference type="Google" id="ProtNLM"/>
    </source>
</evidence>
<proteinExistence type="inferred from homology"/>
<dbReference type="Proteomes" id="UP000035017">
    <property type="component" value="Unassembled WGS sequence"/>
</dbReference>
<dbReference type="GO" id="GO:0009117">
    <property type="term" value="P:nucleotide metabolic process"/>
    <property type="evidence" value="ECO:0007669"/>
    <property type="project" value="UniProtKB-KW"/>
</dbReference>
<reference evidence="4 5" key="1">
    <citation type="submission" date="2014-12" db="EMBL/GenBank/DDBJ databases">
        <title>16Stimator: statistical estimation of ribosomal gene copy numbers from draft genome assemblies.</title>
        <authorList>
            <person name="Perisin M.A."/>
            <person name="Vetter M."/>
            <person name="Gilbert J.A."/>
            <person name="Bergelson J."/>
        </authorList>
    </citation>
    <scope>NUCLEOTIDE SEQUENCE [LARGE SCALE GENOMIC DNA]</scope>
    <source>
        <strain evidence="4 5">MEJ076</strain>
    </source>
</reference>
<dbReference type="SUPFAM" id="SSF51556">
    <property type="entry name" value="Metallo-dependent hydrolases"/>
    <property type="match status" value="1"/>
</dbReference>
<dbReference type="PANTHER" id="PTHR11409:SF42">
    <property type="entry name" value="ADENOSINE DEAMINASE-LIKE PROTEIN"/>
    <property type="match status" value="1"/>
</dbReference>
<dbReference type="GO" id="GO:0046103">
    <property type="term" value="P:inosine biosynthetic process"/>
    <property type="evidence" value="ECO:0007669"/>
    <property type="project" value="TreeGrafter"/>
</dbReference>
<evidence type="ECO:0000313" key="5">
    <source>
        <dbReference type="Proteomes" id="UP000035017"/>
    </source>
</evidence>
<sequence length="837" mass="94726">MSALIYRKVFADFASLRDLAEGRIPSLEDVKRRIFVVERRSDPFRPDHFYKGYLEHRLGEARSLGDLAELVLKALANNFIERRSGRLSIKASKFLEWQNLLPSISPLAVITAFLTLEGRGPTRGIDPRRFLYNEIGDTAILSPALPEFERLEEKFGLNELHMHLNGSTELDILWLDAVRFPKLYHAELTAARRGSGLPDELYDQMEFNLRPFELYRRIRAVRRIRHVIAKIGASGIASWNLSQQQLVEVMTSNIADHDCELVQGFKLSKNPSCVEFGEIETPPLIDEAAFLYSAMQSWTNGSTHARDLINFGLYFNFLVLNQVTRIAVQQTDEVGFDQFQKYTVVGSREKLERSYAERFRQLNRKQPYTGIAHLEGRFAPKKTLSELMALLDNIVKGYLEFRGCSERLRWTSSSRLPRCITGPCGGFGCETPKRGRDDTEFALVAHFIKRTSKQKGRHGQARDTQARSDALLQARLLRYVIRRSPAARQLIRGVDAAANELHAPPEAFAPAFRLLRMGSIDHSTYHVGEDFLHLVSGIRATVEAVRFLSLGVGDRVGHATALGISPKLWLRRTGERIILPSSQWLDNLVFAGYLLVSHPEHAALVQRIQRDVSTLSAAVFGREKSIAILDQEWRLRHLDILTILRLERETGAGHDSDLMAQAANDLLQTVADPAVRAELNLIRKAATEERAAYQLFRQRHRKEDFNCKPIEIDTAYFPESALLALQELALQELNSAGVAIETLPTSNVRISLYKDHTEHHVFRWLGLAEEPVLSKPTICVGSDDTGIFATSIHNEYALLIHVLTTKYGKTASEATDLIWKLNETGAARRFRPLRTIP</sequence>
<dbReference type="EMBL" id="JXQV01000041">
    <property type="protein sequence ID" value="KIP98287.1"/>
    <property type="molecule type" value="Genomic_DNA"/>
</dbReference>
<comment type="similarity">
    <text evidence="1">Belongs to the metallo-dependent hydrolases superfamily. Adenosine and AMP deaminases family.</text>
</comment>
<keyword evidence="3" id="KW-0546">Nucleotide metabolism</keyword>
<dbReference type="AlphaFoldDB" id="A0A0D0JS65"/>
<evidence type="ECO:0000256" key="3">
    <source>
        <dbReference type="ARBA" id="ARBA00023080"/>
    </source>
</evidence>
<evidence type="ECO:0000313" key="4">
    <source>
        <dbReference type="EMBL" id="KIP98287.1"/>
    </source>
</evidence>
<evidence type="ECO:0000256" key="1">
    <source>
        <dbReference type="ARBA" id="ARBA00006676"/>
    </source>
</evidence>
<name>A0A0D0JS65_AGRTU</name>
<evidence type="ECO:0000256" key="2">
    <source>
        <dbReference type="ARBA" id="ARBA00022833"/>
    </source>
</evidence>
<dbReference type="GO" id="GO:0006154">
    <property type="term" value="P:adenosine catabolic process"/>
    <property type="evidence" value="ECO:0007669"/>
    <property type="project" value="TreeGrafter"/>
</dbReference>